<evidence type="ECO:0000256" key="8">
    <source>
        <dbReference type="ARBA" id="ARBA00047899"/>
    </source>
</evidence>
<evidence type="ECO:0000313" key="12">
    <source>
        <dbReference type="Proteomes" id="UP001162131"/>
    </source>
</evidence>
<keyword evidence="4" id="KW-0808">Transferase</keyword>
<reference evidence="11" key="1">
    <citation type="submission" date="2021-09" db="EMBL/GenBank/DDBJ databases">
        <authorList>
            <consortium name="AG Swart"/>
            <person name="Singh M."/>
            <person name="Singh A."/>
            <person name="Seah K."/>
            <person name="Emmerich C."/>
        </authorList>
    </citation>
    <scope>NUCLEOTIDE SEQUENCE</scope>
    <source>
        <strain evidence="11">ATCC30299</strain>
    </source>
</reference>
<dbReference type="EC" id="2.7.11.1" evidence="2"/>
<dbReference type="Gene3D" id="2.30.29.30">
    <property type="entry name" value="Pleckstrin-homology domain (PH domain)/Phosphotyrosine-binding domain (PTB)"/>
    <property type="match status" value="1"/>
</dbReference>
<keyword evidence="6" id="KW-0418">Kinase</keyword>
<evidence type="ECO:0000256" key="3">
    <source>
        <dbReference type="ARBA" id="ARBA00022527"/>
    </source>
</evidence>
<gene>
    <name evidence="11" type="ORF">BSTOLATCC_MIC50144</name>
</gene>
<dbReference type="InterPro" id="IPR000719">
    <property type="entry name" value="Prot_kinase_dom"/>
</dbReference>
<name>A0AAU9JUH7_9CILI</name>
<comment type="catalytic activity">
    <reaction evidence="8">
        <text>L-threonyl-[protein] + ATP = O-phospho-L-threonyl-[protein] + ADP + H(+)</text>
        <dbReference type="Rhea" id="RHEA:46608"/>
        <dbReference type="Rhea" id="RHEA-COMP:11060"/>
        <dbReference type="Rhea" id="RHEA-COMP:11605"/>
        <dbReference type="ChEBI" id="CHEBI:15378"/>
        <dbReference type="ChEBI" id="CHEBI:30013"/>
        <dbReference type="ChEBI" id="CHEBI:30616"/>
        <dbReference type="ChEBI" id="CHEBI:61977"/>
        <dbReference type="ChEBI" id="CHEBI:456216"/>
        <dbReference type="EC" id="2.7.11.1"/>
    </reaction>
</comment>
<dbReference type="PROSITE" id="PS50011">
    <property type="entry name" value="PROTEIN_KINASE_DOM"/>
    <property type="match status" value="1"/>
</dbReference>
<dbReference type="Pfam" id="PF14593">
    <property type="entry name" value="PH_3"/>
    <property type="match status" value="1"/>
</dbReference>
<keyword evidence="12" id="KW-1185">Reference proteome</keyword>
<dbReference type="PANTHER" id="PTHR24356">
    <property type="entry name" value="SERINE/THREONINE-PROTEIN KINASE"/>
    <property type="match status" value="1"/>
</dbReference>
<dbReference type="EMBL" id="CAJZBQ010000050">
    <property type="protein sequence ID" value="CAG9330031.1"/>
    <property type="molecule type" value="Genomic_DNA"/>
</dbReference>
<dbReference type="FunFam" id="1.10.510.10:FF:000571">
    <property type="entry name" value="Maternal embryonic leucine zipper kinase"/>
    <property type="match status" value="1"/>
</dbReference>
<dbReference type="InterPro" id="IPR033931">
    <property type="entry name" value="PDK1-typ_PH"/>
</dbReference>
<dbReference type="PROSITE" id="PS00108">
    <property type="entry name" value="PROTEIN_KINASE_ST"/>
    <property type="match status" value="1"/>
</dbReference>
<feature type="domain" description="Protein kinase" evidence="10">
    <location>
        <begin position="12"/>
        <end position="270"/>
    </location>
</feature>
<keyword evidence="5" id="KW-0547">Nucleotide-binding</keyword>
<evidence type="ECO:0000313" key="11">
    <source>
        <dbReference type="EMBL" id="CAG9330031.1"/>
    </source>
</evidence>
<dbReference type="GO" id="GO:0005524">
    <property type="term" value="F:ATP binding"/>
    <property type="evidence" value="ECO:0007669"/>
    <property type="project" value="UniProtKB-KW"/>
</dbReference>
<dbReference type="Pfam" id="PF00069">
    <property type="entry name" value="Pkinase"/>
    <property type="match status" value="1"/>
</dbReference>
<dbReference type="InterPro" id="IPR050236">
    <property type="entry name" value="Ser_Thr_kinase_AGC"/>
</dbReference>
<dbReference type="SUPFAM" id="SSF50729">
    <property type="entry name" value="PH domain-like"/>
    <property type="match status" value="1"/>
</dbReference>
<evidence type="ECO:0000256" key="4">
    <source>
        <dbReference type="ARBA" id="ARBA00022679"/>
    </source>
</evidence>
<dbReference type="Gene3D" id="3.30.200.20">
    <property type="entry name" value="Phosphorylase Kinase, domain 1"/>
    <property type="match status" value="1"/>
</dbReference>
<evidence type="ECO:0000256" key="7">
    <source>
        <dbReference type="ARBA" id="ARBA00022840"/>
    </source>
</evidence>
<dbReference type="GO" id="GO:0035556">
    <property type="term" value="P:intracellular signal transduction"/>
    <property type="evidence" value="ECO:0007669"/>
    <property type="project" value="TreeGrafter"/>
</dbReference>
<sequence length="389" mass="44811">METKNKYSKKDFEFLGTVGKSIYGRVERAKHIEQGKEYAIKIIEKIHLKKDENSEQKERESELLSKNQEHIGILKLYASFEDNEFHYYVMEYCPNGDMAHFIDRFAGPLPFELARFYAGELVNILEFMRSKSIIHRDIKPKNILLAADSHLRLSEFGSAKLCDDLETAASQTFVGTADYIAPEVLDEGEITYSIDLWALGCIIYQMLVGKPPFSAATQYMTFDKIRNGAIEFPPHLPPFAIDLIQSLLLPDPSIRIGGNDIVDLKSHIFFQGLDIDCIFSLTVPDYSHHIRQIVMPRVILQGIVRKKAGWIYKKRLLIISEEPRISYYEPNGEEYRGDIAISPELKAEVKGRSEFHIITPNRTYYFKELNDQPEKWVQAVSELVSKIYE</sequence>
<evidence type="ECO:0000256" key="2">
    <source>
        <dbReference type="ARBA" id="ARBA00012513"/>
    </source>
</evidence>
<accession>A0AAU9JUH7</accession>
<organism evidence="11 12">
    <name type="scientific">Blepharisma stoltei</name>
    <dbReference type="NCBI Taxonomy" id="1481888"/>
    <lineage>
        <taxon>Eukaryota</taxon>
        <taxon>Sar</taxon>
        <taxon>Alveolata</taxon>
        <taxon>Ciliophora</taxon>
        <taxon>Postciliodesmatophora</taxon>
        <taxon>Heterotrichea</taxon>
        <taxon>Heterotrichida</taxon>
        <taxon>Blepharismidae</taxon>
        <taxon>Blepharisma</taxon>
    </lineage>
</organism>
<proteinExistence type="predicted"/>
<evidence type="ECO:0000256" key="6">
    <source>
        <dbReference type="ARBA" id="ARBA00022777"/>
    </source>
</evidence>
<keyword evidence="3" id="KW-0723">Serine/threonine-protein kinase</keyword>
<dbReference type="Proteomes" id="UP001162131">
    <property type="component" value="Unassembled WGS sequence"/>
</dbReference>
<evidence type="ECO:0000256" key="1">
    <source>
        <dbReference type="ARBA" id="ARBA00011245"/>
    </source>
</evidence>
<dbReference type="InterPro" id="IPR011993">
    <property type="entry name" value="PH-like_dom_sf"/>
</dbReference>
<dbReference type="SMART" id="SM00220">
    <property type="entry name" value="S_TKc"/>
    <property type="match status" value="1"/>
</dbReference>
<evidence type="ECO:0000259" key="10">
    <source>
        <dbReference type="PROSITE" id="PS50011"/>
    </source>
</evidence>
<dbReference type="GO" id="GO:0004674">
    <property type="term" value="F:protein serine/threonine kinase activity"/>
    <property type="evidence" value="ECO:0007669"/>
    <property type="project" value="UniProtKB-KW"/>
</dbReference>
<comment type="caution">
    <text evidence="11">The sequence shown here is derived from an EMBL/GenBank/DDBJ whole genome shotgun (WGS) entry which is preliminary data.</text>
</comment>
<dbReference type="InterPro" id="IPR001849">
    <property type="entry name" value="PH_domain"/>
</dbReference>
<dbReference type="InterPro" id="IPR011009">
    <property type="entry name" value="Kinase-like_dom_sf"/>
</dbReference>
<evidence type="ECO:0000256" key="5">
    <source>
        <dbReference type="ARBA" id="ARBA00022741"/>
    </source>
</evidence>
<comment type="subunit">
    <text evidence="1">Monomer.</text>
</comment>
<comment type="catalytic activity">
    <reaction evidence="9">
        <text>L-seryl-[protein] + ATP = O-phospho-L-seryl-[protein] + ADP + H(+)</text>
        <dbReference type="Rhea" id="RHEA:17989"/>
        <dbReference type="Rhea" id="RHEA-COMP:9863"/>
        <dbReference type="Rhea" id="RHEA-COMP:11604"/>
        <dbReference type="ChEBI" id="CHEBI:15378"/>
        <dbReference type="ChEBI" id="CHEBI:29999"/>
        <dbReference type="ChEBI" id="CHEBI:30616"/>
        <dbReference type="ChEBI" id="CHEBI:83421"/>
        <dbReference type="ChEBI" id="CHEBI:456216"/>
        <dbReference type="EC" id="2.7.11.1"/>
    </reaction>
</comment>
<dbReference type="InterPro" id="IPR008271">
    <property type="entry name" value="Ser/Thr_kinase_AS"/>
</dbReference>
<dbReference type="SUPFAM" id="SSF56112">
    <property type="entry name" value="Protein kinase-like (PK-like)"/>
    <property type="match status" value="1"/>
</dbReference>
<dbReference type="SMART" id="SM00233">
    <property type="entry name" value="PH"/>
    <property type="match status" value="1"/>
</dbReference>
<protein>
    <recommendedName>
        <fullName evidence="2">non-specific serine/threonine protein kinase</fullName>
        <ecNumber evidence="2">2.7.11.1</ecNumber>
    </recommendedName>
</protein>
<dbReference type="PANTHER" id="PTHR24356:SF163">
    <property type="entry name" value="3-PHOSPHOINOSITIDE-DEPENDENT PROTEIN KINASE 1-RELATED"/>
    <property type="match status" value="1"/>
</dbReference>
<evidence type="ECO:0000256" key="9">
    <source>
        <dbReference type="ARBA" id="ARBA00048679"/>
    </source>
</evidence>
<keyword evidence="7" id="KW-0067">ATP-binding</keyword>
<dbReference type="Gene3D" id="1.10.510.10">
    <property type="entry name" value="Transferase(Phosphotransferase) domain 1"/>
    <property type="match status" value="1"/>
</dbReference>
<dbReference type="AlphaFoldDB" id="A0AAU9JUH7"/>